<evidence type="ECO:0000313" key="2">
    <source>
        <dbReference type="Proteomes" id="UP000197174"/>
    </source>
</evidence>
<organism evidence="1 2">
    <name type="scientific">Micromonospora wenchangensis</name>
    <dbReference type="NCBI Taxonomy" id="1185415"/>
    <lineage>
        <taxon>Bacteria</taxon>
        <taxon>Bacillati</taxon>
        <taxon>Actinomycetota</taxon>
        <taxon>Actinomycetes</taxon>
        <taxon>Micromonosporales</taxon>
        <taxon>Micromonosporaceae</taxon>
        <taxon>Micromonospora</taxon>
    </lineage>
</organism>
<proteinExistence type="predicted"/>
<dbReference type="RefSeq" id="WP_088643395.1">
    <property type="nucleotide sequence ID" value="NZ_MZMV01000011.1"/>
</dbReference>
<dbReference type="AlphaFoldDB" id="A0A246RRB3"/>
<dbReference type="OrthoDB" id="4554803at2"/>
<comment type="caution">
    <text evidence="1">The sequence shown here is derived from an EMBL/GenBank/DDBJ whole genome shotgun (WGS) entry which is preliminary data.</text>
</comment>
<keyword evidence="2" id="KW-1185">Reference proteome</keyword>
<dbReference type="EMBL" id="MZMV01000011">
    <property type="protein sequence ID" value="OWV09584.1"/>
    <property type="molecule type" value="Genomic_DNA"/>
</dbReference>
<evidence type="ECO:0000313" key="1">
    <source>
        <dbReference type="EMBL" id="OWV09584.1"/>
    </source>
</evidence>
<protein>
    <submittedName>
        <fullName evidence="1">Uncharacterized protein</fullName>
    </submittedName>
</protein>
<name>A0A246RRB3_9ACTN</name>
<accession>A0A246RRB3</accession>
<dbReference type="Proteomes" id="UP000197174">
    <property type="component" value="Unassembled WGS sequence"/>
</dbReference>
<gene>
    <name evidence="1" type="ORF">B5D80_09350</name>
</gene>
<reference evidence="1 2" key="1">
    <citation type="submission" date="2017-03" db="EMBL/GenBank/DDBJ databases">
        <title>Whole genome sequence of Micromonospora wenchangensis, isolated from mangrove soil.</title>
        <authorList>
            <person name="Yang H."/>
        </authorList>
    </citation>
    <scope>NUCLEOTIDE SEQUENCE [LARGE SCALE GENOMIC DNA]</scope>
    <source>
        <strain evidence="1 2">CCTCC AA 2012002</strain>
    </source>
</reference>
<sequence>MTEATAATPDPWSPAHHPESIAVTEAQWWVWTLRLCARRLDEQELGLWLPDPRQIDARQFVVALRQVEYATRLMLKGTLLDCCPAARAKLEAARERFLDKVPGAIAARDILIHFHDYALGEGTRQKQQKKRDGAVAAARDHWGGGYDPATGEFKLGPHRINIKRALEEAEVLSDAIYLAAKAFDDYQAAQRGASSS</sequence>